<evidence type="ECO:0000256" key="1">
    <source>
        <dbReference type="SAM" id="MobiDB-lite"/>
    </source>
</evidence>
<comment type="caution">
    <text evidence="2">The sequence shown here is derived from an EMBL/GenBank/DDBJ whole genome shotgun (WGS) entry which is preliminary data.</text>
</comment>
<dbReference type="RefSeq" id="WP_344695023.1">
    <property type="nucleotide sequence ID" value="NZ_BAABBR010000001.1"/>
</dbReference>
<dbReference type="Proteomes" id="UP001424459">
    <property type="component" value="Unassembled WGS sequence"/>
</dbReference>
<reference evidence="3" key="1">
    <citation type="journal article" date="2019" name="Int. J. Syst. Evol. Microbiol.">
        <title>The Global Catalogue of Microorganisms (GCM) 10K type strain sequencing project: providing services to taxonomists for standard genome sequencing and annotation.</title>
        <authorList>
            <consortium name="The Broad Institute Genomics Platform"/>
            <consortium name="The Broad Institute Genome Sequencing Center for Infectious Disease"/>
            <person name="Wu L."/>
            <person name="Ma J."/>
        </authorList>
    </citation>
    <scope>NUCLEOTIDE SEQUENCE [LARGE SCALE GENOMIC DNA]</scope>
    <source>
        <strain evidence="3">JCM 17564</strain>
    </source>
</reference>
<name>A0ABP7THY8_9SPHN</name>
<feature type="region of interest" description="Disordered" evidence="1">
    <location>
        <begin position="62"/>
        <end position="83"/>
    </location>
</feature>
<accession>A0ABP7THY8</accession>
<evidence type="ECO:0000313" key="2">
    <source>
        <dbReference type="EMBL" id="GAA4026439.1"/>
    </source>
</evidence>
<sequence>MLGKIAGAIIGNRMAGRNDGLKGALLGVAGARIAARGLGPLGTALTIGWGAKKLYQWNKQRKANPGYPASATPARGTTRTNSL</sequence>
<gene>
    <name evidence="2" type="ORF">GCM10022281_01260</name>
</gene>
<dbReference type="EMBL" id="BAABBR010000001">
    <property type="protein sequence ID" value="GAA4026439.1"/>
    <property type="molecule type" value="Genomic_DNA"/>
</dbReference>
<proteinExistence type="predicted"/>
<evidence type="ECO:0000313" key="3">
    <source>
        <dbReference type="Proteomes" id="UP001424459"/>
    </source>
</evidence>
<keyword evidence="3" id="KW-1185">Reference proteome</keyword>
<organism evidence="2 3">
    <name type="scientific">Sphingomonas rosea</name>
    <dbReference type="NCBI Taxonomy" id="335605"/>
    <lineage>
        <taxon>Bacteria</taxon>
        <taxon>Pseudomonadati</taxon>
        <taxon>Pseudomonadota</taxon>
        <taxon>Alphaproteobacteria</taxon>
        <taxon>Sphingomonadales</taxon>
        <taxon>Sphingomonadaceae</taxon>
        <taxon>Sphingomonas</taxon>
    </lineage>
</organism>
<protein>
    <submittedName>
        <fullName evidence="2">Uncharacterized protein</fullName>
    </submittedName>
</protein>